<evidence type="ECO:0000313" key="7">
    <source>
        <dbReference type="Proteomes" id="UP001219605"/>
    </source>
</evidence>
<keyword evidence="3" id="KW-0808">Transferase</keyword>
<evidence type="ECO:0000256" key="1">
    <source>
        <dbReference type="ARBA" id="ARBA00001933"/>
    </source>
</evidence>
<dbReference type="GO" id="GO:0008483">
    <property type="term" value="F:transaminase activity"/>
    <property type="evidence" value="ECO:0007669"/>
    <property type="project" value="UniProtKB-KW"/>
</dbReference>
<protein>
    <submittedName>
        <fullName evidence="6">Aminotransferase class III-fold pyridoxal phosphate-dependent enzyme</fullName>
    </submittedName>
</protein>
<evidence type="ECO:0000313" key="6">
    <source>
        <dbReference type="EMBL" id="WDZ83831.1"/>
    </source>
</evidence>
<dbReference type="InterPro" id="IPR015424">
    <property type="entry name" value="PyrdxlP-dep_Trfase"/>
</dbReference>
<evidence type="ECO:0000256" key="4">
    <source>
        <dbReference type="ARBA" id="ARBA00022898"/>
    </source>
</evidence>
<dbReference type="InterPro" id="IPR005814">
    <property type="entry name" value="Aminotrans_3"/>
</dbReference>
<dbReference type="PANTHER" id="PTHR11986">
    <property type="entry name" value="AMINOTRANSFERASE CLASS III"/>
    <property type="match status" value="1"/>
</dbReference>
<dbReference type="InterPro" id="IPR050103">
    <property type="entry name" value="Class-III_PLP-dep_AT"/>
</dbReference>
<sequence>MTERLSADALSILLQGRDIHLNHYGTHRQPFAVLGGQGVHQRLAELEGERAGTTFDVIDASGGYASACLGANHPAVRGILDRALTDVGYATDELGSLERSHLLYELFGPGGLWADTFPGDAYHVSGRNSGSEGMELALRMVLESRFDQRTLRPVPGKEERDIIVAFEGAWHGWTSGLVPLLNRRHYRVGLPAQETGKPYGVTVEHVPFGDPQVLADYFGDRGHRVLAVVVEAIQGDAGILLPPPGYLRGLARLCGSHGALLVADEVLTFAKSGAFFAMTDDDGPVPTDITVIGKSVGMGVLSTSMVIARRSLTVRSSGAVATSDLRPLTCAVLRDGIQLMVNDKLLEHSATLGEQLGELLRHRLVDRFPELYREARGVGVMHGLELTEAAAARLDDLRRHVIRSGAYVEFMAGAGRRSRGQRYVFPTMRIAPPLVTTGDEAEQLVDRIAEGSRRFREASA</sequence>
<gene>
    <name evidence="6" type="ORF">PVK37_25710</name>
</gene>
<dbReference type="Proteomes" id="UP001219605">
    <property type="component" value="Chromosome"/>
</dbReference>
<dbReference type="RefSeq" id="WP_275030389.1">
    <property type="nucleotide sequence ID" value="NZ_CP118615.1"/>
</dbReference>
<dbReference type="SUPFAM" id="SSF53383">
    <property type="entry name" value="PLP-dependent transferases"/>
    <property type="match status" value="1"/>
</dbReference>
<dbReference type="Gene3D" id="3.90.1150.10">
    <property type="entry name" value="Aspartate Aminotransferase, domain 1"/>
    <property type="match status" value="1"/>
</dbReference>
<evidence type="ECO:0000256" key="3">
    <source>
        <dbReference type="ARBA" id="ARBA00022679"/>
    </source>
</evidence>
<dbReference type="InterPro" id="IPR015421">
    <property type="entry name" value="PyrdxlP-dep_Trfase_major"/>
</dbReference>
<accession>A0ABY7ZN20</accession>
<dbReference type="InterPro" id="IPR015422">
    <property type="entry name" value="PyrdxlP-dep_Trfase_small"/>
</dbReference>
<evidence type="ECO:0000256" key="5">
    <source>
        <dbReference type="RuleBase" id="RU003560"/>
    </source>
</evidence>
<organism evidence="6 7">
    <name type="scientific">Micromonospora cathayae</name>
    <dbReference type="NCBI Taxonomy" id="3028804"/>
    <lineage>
        <taxon>Bacteria</taxon>
        <taxon>Bacillati</taxon>
        <taxon>Actinomycetota</taxon>
        <taxon>Actinomycetes</taxon>
        <taxon>Micromonosporales</taxon>
        <taxon>Micromonosporaceae</taxon>
        <taxon>Micromonospora</taxon>
    </lineage>
</organism>
<keyword evidence="7" id="KW-1185">Reference proteome</keyword>
<name>A0ABY7ZN20_9ACTN</name>
<proteinExistence type="inferred from homology"/>
<dbReference type="PANTHER" id="PTHR11986:SF79">
    <property type="entry name" value="ACETYLORNITHINE AMINOTRANSFERASE, MITOCHONDRIAL"/>
    <property type="match status" value="1"/>
</dbReference>
<reference evidence="6 7" key="1">
    <citation type="submission" date="2023-02" db="EMBL/GenBank/DDBJ databases">
        <authorList>
            <person name="Mo P."/>
        </authorList>
    </citation>
    <scope>NUCLEOTIDE SEQUENCE [LARGE SCALE GENOMIC DNA]</scope>
    <source>
        <strain evidence="6 7">HUAS 3</strain>
    </source>
</reference>
<evidence type="ECO:0000256" key="2">
    <source>
        <dbReference type="ARBA" id="ARBA00022576"/>
    </source>
</evidence>
<keyword evidence="4 5" id="KW-0663">Pyridoxal phosphate</keyword>
<dbReference type="Pfam" id="PF00202">
    <property type="entry name" value="Aminotran_3"/>
    <property type="match status" value="1"/>
</dbReference>
<dbReference type="EMBL" id="CP118615">
    <property type="protein sequence ID" value="WDZ83831.1"/>
    <property type="molecule type" value="Genomic_DNA"/>
</dbReference>
<comment type="similarity">
    <text evidence="5">Belongs to the class-III pyridoxal-phosphate-dependent aminotransferase family.</text>
</comment>
<keyword evidence="2 6" id="KW-0032">Aminotransferase</keyword>
<comment type="cofactor">
    <cofactor evidence="1">
        <name>pyridoxal 5'-phosphate</name>
        <dbReference type="ChEBI" id="CHEBI:597326"/>
    </cofactor>
</comment>
<dbReference type="Gene3D" id="3.40.640.10">
    <property type="entry name" value="Type I PLP-dependent aspartate aminotransferase-like (Major domain)"/>
    <property type="match status" value="1"/>
</dbReference>